<keyword evidence="3" id="KW-1185">Reference proteome</keyword>
<sequence>MKQNVYAILVLNLFVFYSFILSNLAEYVKKISLLKFHYLFEIINLNSYVPGFLKTPDISSSTLQEFLNHLVATRKCQLPDVKEIINP</sequence>
<dbReference type="HOGENOM" id="CLU_2487007_0_0_1"/>
<keyword evidence="1" id="KW-0472">Membrane</keyword>
<reference evidence="2" key="2">
    <citation type="submission" date="2013-04" db="UniProtKB">
        <authorList>
            <consortium name="EnsemblPlants"/>
        </authorList>
    </citation>
    <scope>IDENTIFICATION</scope>
</reference>
<evidence type="ECO:0000313" key="2">
    <source>
        <dbReference type="EnsemblPlants" id="OB06G27790.1"/>
    </source>
</evidence>
<protein>
    <submittedName>
        <fullName evidence="2">Uncharacterized protein</fullName>
    </submittedName>
</protein>
<keyword evidence="1" id="KW-1133">Transmembrane helix</keyword>
<dbReference type="EnsemblPlants" id="OB06G27790.1">
    <property type="protein sequence ID" value="OB06G27790.1"/>
    <property type="gene ID" value="OB06G27790"/>
</dbReference>
<accession>J3MFI5</accession>
<proteinExistence type="predicted"/>
<reference evidence="2" key="1">
    <citation type="journal article" date="2013" name="Nat. Commun.">
        <title>Whole-genome sequencing of Oryza brachyantha reveals mechanisms underlying Oryza genome evolution.</title>
        <authorList>
            <person name="Chen J."/>
            <person name="Huang Q."/>
            <person name="Gao D."/>
            <person name="Wang J."/>
            <person name="Lang Y."/>
            <person name="Liu T."/>
            <person name="Li B."/>
            <person name="Bai Z."/>
            <person name="Luis Goicoechea J."/>
            <person name="Liang C."/>
            <person name="Chen C."/>
            <person name="Zhang W."/>
            <person name="Sun S."/>
            <person name="Liao Y."/>
            <person name="Zhang X."/>
            <person name="Yang L."/>
            <person name="Song C."/>
            <person name="Wang M."/>
            <person name="Shi J."/>
            <person name="Liu G."/>
            <person name="Liu J."/>
            <person name="Zhou H."/>
            <person name="Zhou W."/>
            <person name="Yu Q."/>
            <person name="An N."/>
            <person name="Chen Y."/>
            <person name="Cai Q."/>
            <person name="Wang B."/>
            <person name="Liu B."/>
            <person name="Min J."/>
            <person name="Huang Y."/>
            <person name="Wu H."/>
            <person name="Li Z."/>
            <person name="Zhang Y."/>
            <person name="Yin Y."/>
            <person name="Song W."/>
            <person name="Jiang J."/>
            <person name="Jackson S.A."/>
            <person name="Wing R.A."/>
            <person name="Wang J."/>
            <person name="Chen M."/>
        </authorList>
    </citation>
    <scope>NUCLEOTIDE SEQUENCE [LARGE SCALE GENOMIC DNA]</scope>
    <source>
        <strain evidence="2">cv. IRGC 101232</strain>
    </source>
</reference>
<dbReference type="Gramene" id="OB06G27790.1">
    <property type="protein sequence ID" value="OB06G27790.1"/>
    <property type="gene ID" value="OB06G27790"/>
</dbReference>
<feature type="transmembrane region" description="Helical" evidence="1">
    <location>
        <begin position="6"/>
        <end position="25"/>
    </location>
</feature>
<evidence type="ECO:0000256" key="1">
    <source>
        <dbReference type="SAM" id="Phobius"/>
    </source>
</evidence>
<evidence type="ECO:0000313" key="3">
    <source>
        <dbReference type="Proteomes" id="UP000006038"/>
    </source>
</evidence>
<dbReference type="AlphaFoldDB" id="J3MFI5"/>
<organism evidence="2">
    <name type="scientific">Oryza brachyantha</name>
    <name type="common">malo sina</name>
    <dbReference type="NCBI Taxonomy" id="4533"/>
    <lineage>
        <taxon>Eukaryota</taxon>
        <taxon>Viridiplantae</taxon>
        <taxon>Streptophyta</taxon>
        <taxon>Embryophyta</taxon>
        <taxon>Tracheophyta</taxon>
        <taxon>Spermatophyta</taxon>
        <taxon>Magnoliopsida</taxon>
        <taxon>Liliopsida</taxon>
        <taxon>Poales</taxon>
        <taxon>Poaceae</taxon>
        <taxon>BOP clade</taxon>
        <taxon>Oryzoideae</taxon>
        <taxon>Oryzeae</taxon>
        <taxon>Oryzinae</taxon>
        <taxon>Oryza</taxon>
    </lineage>
</organism>
<dbReference type="Proteomes" id="UP000006038">
    <property type="component" value="Chromosome 6"/>
</dbReference>
<name>J3MFI5_ORYBR</name>
<keyword evidence="1" id="KW-0812">Transmembrane</keyword>